<protein>
    <submittedName>
        <fullName evidence="1">Uncharacterized protein</fullName>
    </submittedName>
</protein>
<comment type="caution">
    <text evidence="1">The sequence shown here is derived from an EMBL/GenBank/DDBJ whole genome shotgun (WGS) entry which is preliminary data.</text>
</comment>
<evidence type="ECO:0000313" key="2">
    <source>
        <dbReference type="Proteomes" id="UP000736672"/>
    </source>
</evidence>
<reference evidence="1" key="1">
    <citation type="journal article" date="2021" name="Nat. Commun.">
        <title>Genetic determinants of endophytism in the Arabidopsis root mycobiome.</title>
        <authorList>
            <person name="Mesny F."/>
            <person name="Miyauchi S."/>
            <person name="Thiergart T."/>
            <person name="Pickel B."/>
            <person name="Atanasova L."/>
            <person name="Karlsson M."/>
            <person name="Huettel B."/>
            <person name="Barry K.W."/>
            <person name="Haridas S."/>
            <person name="Chen C."/>
            <person name="Bauer D."/>
            <person name="Andreopoulos W."/>
            <person name="Pangilinan J."/>
            <person name="LaButti K."/>
            <person name="Riley R."/>
            <person name="Lipzen A."/>
            <person name="Clum A."/>
            <person name="Drula E."/>
            <person name="Henrissat B."/>
            <person name="Kohler A."/>
            <person name="Grigoriev I.V."/>
            <person name="Martin F.M."/>
            <person name="Hacquard S."/>
        </authorList>
    </citation>
    <scope>NUCLEOTIDE SEQUENCE</scope>
    <source>
        <strain evidence="1">FSSC 5 MPI-SDFR-AT-0091</strain>
    </source>
</reference>
<name>A0A9P9L266_FUSSL</name>
<sequence>MDLVHRGWDGKTLGHPPTLAYHNPVEKAAVIGVFSSRHPDKDVRGKEALLGIQSFDPQRHRIYWAWMNDQGTYQPQSTVEFGDGHTLATVRKAAAAAYDKAEHETVRQHNINVLFYLARRELLVAEDKLDPMDYGSPLVTEIYVSWMLSLGQDFLTHITARSSE</sequence>
<dbReference type="Proteomes" id="UP000736672">
    <property type="component" value="Unassembled WGS sequence"/>
</dbReference>
<gene>
    <name evidence="1" type="ORF">B0J15DRAFT_541273</name>
</gene>
<evidence type="ECO:0000313" key="1">
    <source>
        <dbReference type="EMBL" id="KAH7273300.1"/>
    </source>
</evidence>
<keyword evidence="2" id="KW-1185">Reference proteome</keyword>
<dbReference type="AlphaFoldDB" id="A0A9P9L266"/>
<organism evidence="1 2">
    <name type="scientific">Fusarium solani</name>
    <name type="common">Filamentous fungus</name>
    <dbReference type="NCBI Taxonomy" id="169388"/>
    <lineage>
        <taxon>Eukaryota</taxon>
        <taxon>Fungi</taxon>
        <taxon>Dikarya</taxon>
        <taxon>Ascomycota</taxon>
        <taxon>Pezizomycotina</taxon>
        <taxon>Sordariomycetes</taxon>
        <taxon>Hypocreomycetidae</taxon>
        <taxon>Hypocreales</taxon>
        <taxon>Nectriaceae</taxon>
        <taxon>Fusarium</taxon>
        <taxon>Fusarium solani species complex</taxon>
    </lineage>
</organism>
<proteinExistence type="predicted"/>
<dbReference type="EMBL" id="JAGTJS010000002">
    <property type="protein sequence ID" value="KAH7273300.1"/>
    <property type="molecule type" value="Genomic_DNA"/>
</dbReference>
<dbReference type="OrthoDB" id="5049426at2759"/>
<accession>A0A9P9L266</accession>